<dbReference type="InterPro" id="IPR051206">
    <property type="entry name" value="NAMLAA_amidase_2"/>
</dbReference>
<dbReference type="EC" id="3.5.1.28" evidence="2"/>
<gene>
    <name evidence="7" type="ORF">NVS32_10660</name>
</gene>
<evidence type="ECO:0000259" key="6">
    <source>
        <dbReference type="SMART" id="SM01095"/>
    </source>
</evidence>
<organism evidence="7 8">
    <name type="scientific">Tractidigestivibacter montrealensis</name>
    <dbReference type="NCBI Taxonomy" id="2972466"/>
    <lineage>
        <taxon>Bacteria</taxon>
        <taxon>Bacillati</taxon>
        <taxon>Actinomycetota</taxon>
        <taxon>Coriobacteriia</taxon>
        <taxon>Coriobacteriales</taxon>
        <taxon>Atopobiaceae</taxon>
        <taxon>Tractidigestivibacter</taxon>
    </lineage>
</organism>
<keyword evidence="4" id="KW-0961">Cell wall biogenesis/degradation</keyword>
<evidence type="ECO:0000256" key="3">
    <source>
        <dbReference type="ARBA" id="ARBA00022801"/>
    </source>
</evidence>
<dbReference type="Pfam" id="PF01510">
    <property type="entry name" value="Amidase_2"/>
    <property type="match status" value="1"/>
</dbReference>
<dbReference type="RefSeq" id="WP_258499797.1">
    <property type="nucleotide sequence ID" value="NZ_JANSKA010000010.1"/>
</dbReference>
<dbReference type="InterPro" id="IPR013168">
    <property type="entry name" value="Cpl_7_lyso_C"/>
</dbReference>
<dbReference type="SUPFAM" id="SSF55846">
    <property type="entry name" value="N-acetylmuramoyl-L-alanine amidase-like"/>
    <property type="match status" value="1"/>
</dbReference>
<dbReference type="SMART" id="SM01095">
    <property type="entry name" value="Cpl-7"/>
    <property type="match status" value="2"/>
</dbReference>
<feature type="domain" description="Cpl-7 lysozyme C-terminal" evidence="6">
    <location>
        <begin position="184"/>
        <end position="222"/>
    </location>
</feature>
<keyword evidence="3 7" id="KW-0378">Hydrolase</keyword>
<dbReference type="EMBL" id="JANSKA010000010">
    <property type="protein sequence ID" value="MCR9037403.1"/>
    <property type="molecule type" value="Genomic_DNA"/>
</dbReference>
<dbReference type="PANTHER" id="PTHR30417">
    <property type="entry name" value="N-ACETYLMURAMOYL-L-ALANINE AMIDASE AMID"/>
    <property type="match status" value="1"/>
</dbReference>
<evidence type="ECO:0000259" key="5">
    <source>
        <dbReference type="SMART" id="SM00644"/>
    </source>
</evidence>
<dbReference type="GO" id="GO:0008745">
    <property type="term" value="F:N-acetylmuramoyl-L-alanine amidase activity"/>
    <property type="evidence" value="ECO:0007669"/>
    <property type="project" value="UniProtKB-EC"/>
</dbReference>
<dbReference type="Proteomes" id="UP001204320">
    <property type="component" value="Unassembled WGS sequence"/>
</dbReference>
<feature type="domain" description="Cpl-7 lysozyme C-terminal" evidence="6">
    <location>
        <begin position="234"/>
        <end position="272"/>
    </location>
</feature>
<dbReference type="PANTHER" id="PTHR30417:SF1">
    <property type="entry name" value="N-ACETYLMURAMOYL-L-ALANINE AMIDASE AMID"/>
    <property type="match status" value="1"/>
</dbReference>
<evidence type="ECO:0000256" key="1">
    <source>
        <dbReference type="ARBA" id="ARBA00001561"/>
    </source>
</evidence>
<dbReference type="InterPro" id="IPR002502">
    <property type="entry name" value="Amidase_domain"/>
</dbReference>
<sequence length="272" mass="29841">MRDWAKCVADLDLLMQKHFTSGRSGYKIRHVVIHYNAADGTVEDVHSWWQTRTASAHYQVESSGRIGQLVWDRDTAWHAGNWAENCQSIGIEHANRPDGTITEACLDNGAHLTAALCRLYGLGRPQWDVNVFPHKHFASTSCPGEIYGSQKSAYIERAQLWYDRMTGLGDSKPESAPSAPSSDIDALAREAIAGKYGNGDARRAALGSNYAAVQTRVNEIFGGKTASSSSSVDVDALARAVIRGDYGNGEERRRRLGADYAAVQKRVNELLS</sequence>
<reference evidence="7 8" key="1">
    <citation type="submission" date="2022-08" db="EMBL/GenBank/DDBJ databases">
        <title>Tractidigestivibacter montrealensis type strain KD21.</title>
        <authorList>
            <person name="Diop K."/>
            <person name="Richard C."/>
            <person name="Routy B."/>
        </authorList>
    </citation>
    <scope>NUCLEOTIDE SEQUENCE [LARGE SCALE GENOMIC DNA]</scope>
    <source>
        <strain evidence="7 8">KD21</strain>
    </source>
</reference>
<keyword evidence="8" id="KW-1185">Reference proteome</keyword>
<dbReference type="InterPro" id="IPR036505">
    <property type="entry name" value="Amidase/PGRP_sf"/>
</dbReference>
<comment type="caution">
    <text evidence="7">The sequence shown here is derived from an EMBL/GenBank/DDBJ whole genome shotgun (WGS) entry which is preliminary data.</text>
</comment>
<comment type="catalytic activity">
    <reaction evidence="1">
        <text>Hydrolyzes the link between N-acetylmuramoyl residues and L-amino acid residues in certain cell-wall glycopeptides.</text>
        <dbReference type="EC" id="3.5.1.28"/>
    </reaction>
</comment>
<evidence type="ECO:0000256" key="2">
    <source>
        <dbReference type="ARBA" id="ARBA00011901"/>
    </source>
</evidence>
<name>A0ABT1ZB07_9ACTN</name>
<proteinExistence type="predicted"/>
<accession>A0ABT1ZB07</accession>
<dbReference type="SMART" id="SM00644">
    <property type="entry name" value="Ami_2"/>
    <property type="match status" value="1"/>
</dbReference>
<protein>
    <recommendedName>
        <fullName evidence="2">N-acetylmuramoyl-L-alanine amidase</fullName>
        <ecNumber evidence="2">3.5.1.28</ecNumber>
    </recommendedName>
</protein>
<dbReference type="Gene3D" id="3.40.80.10">
    <property type="entry name" value="Peptidoglycan recognition protein-like"/>
    <property type="match status" value="1"/>
</dbReference>
<evidence type="ECO:0000256" key="4">
    <source>
        <dbReference type="ARBA" id="ARBA00023316"/>
    </source>
</evidence>
<feature type="domain" description="N-acetylmuramoyl-L-alanine amidase" evidence="5">
    <location>
        <begin position="16"/>
        <end position="144"/>
    </location>
</feature>
<evidence type="ECO:0000313" key="8">
    <source>
        <dbReference type="Proteomes" id="UP001204320"/>
    </source>
</evidence>
<evidence type="ECO:0000313" key="7">
    <source>
        <dbReference type="EMBL" id="MCR9037403.1"/>
    </source>
</evidence>
<dbReference type="Pfam" id="PF08230">
    <property type="entry name" value="CW_7"/>
    <property type="match status" value="2"/>
</dbReference>
<dbReference type="CDD" id="cd06583">
    <property type="entry name" value="PGRP"/>
    <property type="match status" value="1"/>
</dbReference>